<comment type="caution">
    <text evidence="2">The sequence shown here is derived from an EMBL/GenBank/DDBJ whole genome shotgun (WGS) entry which is preliminary data.</text>
</comment>
<protein>
    <submittedName>
        <fullName evidence="2">Glyoxalase-like domain protein</fullName>
    </submittedName>
</protein>
<name>A0A5C5YN72_9BACT</name>
<dbReference type="AlphaFoldDB" id="A0A5C5YN72"/>
<dbReference type="InterPro" id="IPR029068">
    <property type="entry name" value="Glyas_Bleomycin-R_OHBP_Dase"/>
</dbReference>
<dbReference type="Gene3D" id="3.10.180.10">
    <property type="entry name" value="2,3-Dihydroxybiphenyl 1,2-Dioxygenase, domain 1"/>
    <property type="match status" value="1"/>
</dbReference>
<proteinExistence type="predicted"/>
<organism evidence="2 3">
    <name type="scientific">Novipirellula herctigrandis</name>
    <dbReference type="NCBI Taxonomy" id="2527986"/>
    <lineage>
        <taxon>Bacteria</taxon>
        <taxon>Pseudomonadati</taxon>
        <taxon>Planctomycetota</taxon>
        <taxon>Planctomycetia</taxon>
        <taxon>Pirellulales</taxon>
        <taxon>Pirellulaceae</taxon>
        <taxon>Novipirellula</taxon>
    </lineage>
</organism>
<dbReference type="InterPro" id="IPR051332">
    <property type="entry name" value="Fosfomycin_Res_Enzymes"/>
</dbReference>
<evidence type="ECO:0000259" key="1">
    <source>
        <dbReference type="PROSITE" id="PS51819"/>
    </source>
</evidence>
<dbReference type="PANTHER" id="PTHR36113:SF1">
    <property type="entry name" value="GLYOXALASE_BLEOMYCIN RESISTANCE PROTEIN_DIOXYGENASE"/>
    <property type="match status" value="1"/>
</dbReference>
<gene>
    <name evidence="2" type="ORF">CA13_67920</name>
</gene>
<feature type="domain" description="VOC" evidence="1">
    <location>
        <begin position="2"/>
        <end position="129"/>
    </location>
</feature>
<dbReference type="InterPro" id="IPR037523">
    <property type="entry name" value="VOC_core"/>
</dbReference>
<evidence type="ECO:0000313" key="3">
    <source>
        <dbReference type="Proteomes" id="UP000315010"/>
    </source>
</evidence>
<dbReference type="SUPFAM" id="SSF54593">
    <property type="entry name" value="Glyoxalase/Bleomycin resistance protein/Dihydroxybiphenyl dioxygenase"/>
    <property type="match status" value="1"/>
</dbReference>
<dbReference type="Proteomes" id="UP000315010">
    <property type="component" value="Unassembled WGS sequence"/>
</dbReference>
<dbReference type="InterPro" id="IPR004360">
    <property type="entry name" value="Glyas_Fos-R_dOase_dom"/>
</dbReference>
<dbReference type="OrthoDB" id="9789012at2"/>
<dbReference type="RefSeq" id="WP_146404093.1">
    <property type="nucleotide sequence ID" value="NZ_SJPJ01000002.1"/>
</dbReference>
<dbReference type="EMBL" id="SJPJ01000002">
    <property type="protein sequence ID" value="TWT76299.1"/>
    <property type="molecule type" value="Genomic_DNA"/>
</dbReference>
<reference evidence="2 3" key="1">
    <citation type="submission" date="2019-02" db="EMBL/GenBank/DDBJ databases">
        <title>Deep-cultivation of Planctomycetes and their phenomic and genomic characterization uncovers novel biology.</title>
        <authorList>
            <person name="Wiegand S."/>
            <person name="Jogler M."/>
            <person name="Boedeker C."/>
            <person name="Pinto D."/>
            <person name="Vollmers J."/>
            <person name="Rivas-Marin E."/>
            <person name="Kohn T."/>
            <person name="Peeters S.H."/>
            <person name="Heuer A."/>
            <person name="Rast P."/>
            <person name="Oberbeckmann S."/>
            <person name="Bunk B."/>
            <person name="Jeske O."/>
            <person name="Meyerdierks A."/>
            <person name="Storesund J.E."/>
            <person name="Kallscheuer N."/>
            <person name="Luecker S."/>
            <person name="Lage O.M."/>
            <person name="Pohl T."/>
            <person name="Merkel B.J."/>
            <person name="Hornburger P."/>
            <person name="Mueller R.-W."/>
            <person name="Bruemmer F."/>
            <person name="Labrenz M."/>
            <person name="Spormann A.M."/>
            <person name="Op Den Camp H."/>
            <person name="Overmann J."/>
            <person name="Amann R."/>
            <person name="Jetten M.S.M."/>
            <person name="Mascher T."/>
            <person name="Medema M.H."/>
            <person name="Devos D.P."/>
            <person name="Kaster A.-K."/>
            <person name="Ovreas L."/>
            <person name="Rohde M."/>
            <person name="Galperin M.Y."/>
            <person name="Jogler C."/>
        </authorList>
    </citation>
    <scope>NUCLEOTIDE SEQUENCE [LARGE SCALE GENOMIC DNA]</scope>
    <source>
        <strain evidence="2 3">CA13</strain>
    </source>
</reference>
<dbReference type="PROSITE" id="PS51819">
    <property type="entry name" value="VOC"/>
    <property type="match status" value="1"/>
</dbReference>
<sequence>MYIEHVAIWTKDIERLRAFYEMYFEVQTGEKYVNPKRGFEFYFLQFVSGPRLELMSLSTIPQTRDNIDWQFTGIIHLAFSVGSEPQVDQLTERLDRDSYRTVDGPRHTGDGCYKNVVFAPDGNRIEITT</sequence>
<dbReference type="Pfam" id="PF00903">
    <property type="entry name" value="Glyoxalase"/>
    <property type="match status" value="1"/>
</dbReference>
<accession>A0A5C5YN72</accession>
<dbReference type="PANTHER" id="PTHR36113">
    <property type="entry name" value="LYASE, PUTATIVE-RELATED-RELATED"/>
    <property type="match status" value="1"/>
</dbReference>
<evidence type="ECO:0000313" key="2">
    <source>
        <dbReference type="EMBL" id="TWT76299.1"/>
    </source>
</evidence>
<keyword evidence="3" id="KW-1185">Reference proteome</keyword>